<evidence type="ECO:0000256" key="4">
    <source>
        <dbReference type="ARBA" id="ARBA00023159"/>
    </source>
</evidence>
<gene>
    <name evidence="8" type="primary">sgrR</name>
    <name evidence="9" type="ORF">BS639_04615</name>
    <name evidence="8" type="ORF">ITX54_20535</name>
</gene>
<keyword evidence="3" id="KW-0238">DNA-binding</keyword>
<dbReference type="Pfam" id="PF12793">
    <property type="entry name" value="SgrR_N"/>
    <property type="match status" value="1"/>
</dbReference>
<dbReference type="NCBIfam" id="NF010149">
    <property type="entry name" value="PRK13626.1"/>
    <property type="match status" value="1"/>
</dbReference>
<keyword evidence="10" id="KW-1185">Reference proteome</keyword>
<dbReference type="SUPFAM" id="SSF53850">
    <property type="entry name" value="Periplasmic binding protein-like II"/>
    <property type="match status" value="1"/>
</dbReference>
<dbReference type="AlphaFoldDB" id="A0AA40X5N4"/>
<dbReference type="InterPro" id="IPR025370">
    <property type="entry name" value="SgrR_HTH_N"/>
</dbReference>
<reference evidence="9" key="1">
    <citation type="submission" date="2016-12" db="EMBL/GenBank/DDBJ databases">
        <authorList>
            <person name="Le Fleche-Mateos A."/>
        </authorList>
    </citation>
    <scope>NUCLEOTIDE SEQUENCE</scope>
    <source>
        <strain evidence="9">213</strain>
    </source>
</reference>
<dbReference type="PANTHER" id="PTHR30290">
    <property type="entry name" value="PERIPLASMIC BINDING COMPONENT OF ABC TRANSPORTER"/>
    <property type="match status" value="1"/>
</dbReference>
<dbReference type="InterPro" id="IPR039424">
    <property type="entry name" value="SBP_5"/>
</dbReference>
<evidence type="ECO:0000256" key="3">
    <source>
        <dbReference type="ARBA" id="ARBA00023125"/>
    </source>
</evidence>
<evidence type="ECO:0000313" key="9">
    <source>
        <dbReference type="EMBL" id="ORJ22507.1"/>
    </source>
</evidence>
<dbReference type="Pfam" id="PF00496">
    <property type="entry name" value="SBP_bac_5"/>
    <property type="match status" value="1"/>
</dbReference>
<dbReference type="RefSeq" id="WP_084982367.1">
    <property type="nucleotide sequence ID" value="NZ_CBCSCF010000005.1"/>
</dbReference>
<sequence length="553" mass="64320">MSSTRLQQQFLRLWQFCHGESTETTLQALSEVVNCSRRHMRSLLNKMQLEGWIHWEAEVGRGKRSRLTFLFTGLAVQRLRAEELIDQDRVDQLVQLVGDKTVVRQMLLSQLGRRFRQGKHILRVLYYRSLPNLLPGTMLRRSETHLARQIFSGLVGINEENGELRGDIAHHWQEISPLHWRFYLRPAIHFHHGRELEMADIISTFARLESHPLFTHISRVESLTANVIDIHLHTPDNWLPWLLGSVHALILPQEWQSLEDFARHPIGTGPYAVVQNQQTQLKIRAFDDYFGYRALLDEVNIWVLPELTEELVHSGVQLQADDTANDELESRLEEGCYFVLFDQRSATGSNSALCEWLREVFNPIALLNASAPAYQRYWSPAYGLLPRWHHRRPQIQRPKPVDITELTITFYSDHSEYQDICQAMAPLLAEHDVKLKVQVVDYASWHQGDAESDIWLGSANFTLPIEFSLFATLFELPLMQFCLGDRLQETAHRWRAGELALAEWTHHLVNEGHIHPLFHHWLLLQGQRSMRGVRMNTLGWFDFKSAWFAPPEA</sequence>
<evidence type="ECO:0000259" key="7">
    <source>
        <dbReference type="Pfam" id="PF12793"/>
    </source>
</evidence>
<evidence type="ECO:0000313" key="8">
    <source>
        <dbReference type="EMBL" id="MBF6639053.1"/>
    </source>
</evidence>
<accession>A0AA40X5N4</accession>
<dbReference type="GO" id="GO:0015833">
    <property type="term" value="P:peptide transport"/>
    <property type="evidence" value="ECO:0007669"/>
    <property type="project" value="TreeGrafter"/>
</dbReference>
<dbReference type="FunFam" id="3.40.190.10:FF:000070">
    <property type="entry name" value="HTH-type transcriptional regulator SgrR"/>
    <property type="match status" value="1"/>
</dbReference>
<evidence type="ECO:0000259" key="6">
    <source>
        <dbReference type="Pfam" id="PF00496"/>
    </source>
</evidence>
<dbReference type="PANTHER" id="PTHR30290:SF72">
    <property type="entry name" value="HTH-TYPE TRANSCRIPTIONAL REGULATOR SGRR"/>
    <property type="match status" value="1"/>
</dbReference>
<feature type="domain" description="Solute-binding protein family 5" evidence="6">
    <location>
        <begin position="165"/>
        <end position="309"/>
    </location>
</feature>
<feature type="domain" description="Transcriptional regulator SgrR N-terminal HTH" evidence="7">
    <location>
        <begin position="5"/>
        <end position="118"/>
    </location>
</feature>
<proteinExistence type="predicted"/>
<keyword evidence="5" id="KW-0804">Transcription</keyword>
<evidence type="ECO:0000256" key="2">
    <source>
        <dbReference type="ARBA" id="ARBA00023015"/>
    </source>
</evidence>
<evidence type="ECO:0000256" key="1">
    <source>
        <dbReference type="ARBA" id="ARBA00022491"/>
    </source>
</evidence>
<protein>
    <submittedName>
        <fullName evidence="8 9">Transcriptional regulator SgrR</fullName>
    </submittedName>
</protein>
<name>A0AA40X5N4_9GAMM</name>
<keyword evidence="4" id="KW-0010">Activator</keyword>
<evidence type="ECO:0000256" key="5">
    <source>
        <dbReference type="ARBA" id="ARBA00023163"/>
    </source>
</evidence>
<dbReference type="CDD" id="cd08507">
    <property type="entry name" value="PBP2_SgrR_like"/>
    <property type="match status" value="1"/>
</dbReference>
<dbReference type="Gene3D" id="3.40.190.10">
    <property type="entry name" value="Periplasmic binding protein-like II"/>
    <property type="match status" value="1"/>
</dbReference>
<dbReference type="InterPro" id="IPR000914">
    <property type="entry name" value="SBP_5_dom"/>
</dbReference>
<dbReference type="EMBL" id="MRWD01000007">
    <property type="protein sequence ID" value="ORJ22507.1"/>
    <property type="molecule type" value="Genomic_DNA"/>
</dbReference>
<keyword evidence="1" id="KW-0678">Repressor</keyword>
<dbReference type="GO" id="GO:1904680">
    <property type="term" value="F:peptide transmembrane transporter activity"/>
    <property type="evidence" value="ECO:0007669"/>
    <property type="project" value="TreeGrafter"/>
</dbReference>
<evidence type="ECO:0000313" key="11">
    <source>
        <dbReference type="Proteomes" id="UP000705283"/>
    </source>
</evidence>
<reference evidence="9 10" key="2">
    <citation type="journal article" date="2017" name="Int. J. Syst. Evol. Microbiol.">
        <title>Rouxiella badensis sp. nov. and Rouxiella silvae sp. nov. isolated from peat bog soil in Germany and emendation of the genus description.</title>
        <authorList>
            <person name="Le Fleche-Mateos A."/>
            <person name="Kugler J.H."/>
            <person name="Hansen S.H."/>
            <person name="Syldatk C."/>
            <person name="Hausmann R."/>
            <person name="Lomprez F."/>
            <person name="Vandenbogaert M."/>
            <person name="Manuguerra J.C."/>
            <person name="Grimont P.A."/>
        </authorList>
    </citation>
    <scope>NUCLEOTIDE SEQUENCE [LARGE SCALE GENOMIC DNA]</scope>
    <source>
        <strain evidence="9 10">213</strain>
    </source>
</reference>
<dbReference type="Proteomes" id="UP000705283">
    <property type="component" value="Unassembled WGS sequence"/>
</dbReference>
<reference evidence="8" key="3">
    <citation type="submission" date="2020-11" db="EMBL/GenBank/DDBJ databases">
        <authorList>
            <person name="Lee S.D."/>
        </authorList>
    </citation>
    <scope>NUCLEOTIDE SEQUENCE</scope>
    <source>
        <strain evidence="8">SAP-2</strain>
    </source>
</reference>
<organism evidence="8 11">
    <name type="scientific">Rouxiella silvae</name>
    <dbReference type="NCBI Taxonomy" id="1646373"/>
    <lineage>
        <taxon>Bacteria</taxon>
        <taxon>Pseudomonadati</taxon>
        <taxon>Pseudomonadota</taxon>
        <taxon>Gammaproteobacteria</taxon>
        <taxon>Enterobacterales</taxon>
        <taxon>Yersiniaceae</taxon>
        <taxon>Rouxiella</taxon>
    </lineage>
</organism>
<evidence type="ECO:0000313" key="10">
    <source>
        <dbReference type="Proteomes" id="UP000192722"/>
    </source>
</evidence>
<reference evidence="8" key="4">
    <citation type="submission" date="2022-09" db="EMBL/GenBank/DDBJ databases">
        <title>Rouxiella aceris sp. nov., isolated from tree sap and emended description of the genus Rhouxiella.</title>
        <authorList>
            <person name="Kim I.S."/>
        </authorList>
    </citation>
    <scope>NUCLEOTIDE SEQUENCE</scope>
    <source>
        <strain evidence="8">SAP-2</strain>
    </source>
</reference>
<dbReference type="Proteomes" id="UP000192722">
    <property type="component" value="Unassembled WGS sequence"/>
</dbReference>
<keyword evidence="2" id="KW-0805">Transcription regulation</keyword>
<comment type="caution">
    <text evidence="8">The sequence shown here is derived from an EMBL/GenBank/DDBJ whole genome shotgun (WGS) entry which is preliminary data.</text>
</comment>
<dbReference type="EMBL" id="JADMKS010000009">
    <property type="protein sequence ID" value="MBF6639053.1"/>
    <property type="molecule type" value="Genomic_DNA"/>
</dbReference>
<dbReference type="InterPro" id="IPR023767">
    <property type="entry name" value="Tscrpt_reg_SgrR"/>
</dbReference>
<dbReference type="GO" id="GO:0003677">
    <property type="term" value="F:DNA binding"/>
    <property type="evidence" value="ECO:0007669"/>
    <property type="project" value="UniProtKB-KW"/>
</dbReference>